<dbReference type="GO" id="GO:0005524">
    <property type="term" value="F:ATP binding"/>
    <property type="evidence" value="ECO:0007669"/>
    <property type="project" value="UniProtKB-KW"/>
</dbReference>
<evidence type="ECO:0000256" key="1">
    <source>
        <dbReference type="ARBA" id="ARBA00022741"/>
    </source>
</evidence>
<evidence type="ECO:0000313" key="5">
    <source>
        <dbReference type="EMBL" id="ABV93766.1"/>
    </source>
</evidence>
<reference evidence="6" key="1">
    <citation type="journal article" date="2010" name="ISME J.">
        <title>The complete genome sequence of the algal symbiont Dinoroseobacter shibae: a hitchhiker's guide to life in the sea.</title>
        <authorList>
            <person name="Wagner-Dobler I."/>
            <person name="Ballhausen B."/>
            <person name="Berger M."/>
            <person name="Brinkhoff T."/>
            <person name="Buchholz I."/>
            <person name="Bunk B."/>
            <person name="Cypionka H."/>
            <person name="Daniel R."/>
            <person name="Drepper T."/>
            <person name="Gerdts G."/>
            <person name="Hahnke S."/>
            <person name="Han C."/>
            <person name="Jahn D."/>
            <person name="Kalhoefer D."/>
            <person name="Kiss H."/>
            <person name="Klenk H.P."/>
            <person name="Kyrpides N."/>
            <person name="Liebl W."/>
            <person name="Liesegang H."/>
            <person name="Meincke L."/>
            <person name="Pati A."/>
            <person name="Petersen J."/>
            <person name="Piekarski T."/>
            <person name="Pommerenke C."/>
            <person name="Pradella S."/>
            <person name="Pukall R."/>
            <person name="Rabus R."/>
            <person name="Stackebrandt E."/>
            <person name="Thole S."/>
            <person name="Thompson L."/>
            <person name="Tielen P."/>
            <person name="Tomasch J."/>
            <person name="von Jan M."/>
            <person name="Wanphrut N."/>
            <person name="Wichels A."/>
            <person name="Zech H."/>
            <person name="Simon M."/>
        </authorList>
    </citation>
    <scope>NUCLEOTIDE SEQUENCE [LARGE SCALE GENOMIC DNA]</scope>
    <source>
        <strain evidence="6">DSM 16493 / NCIMB 14021 / DFL 12</strain>
    </source>
</reference>
<dbReference type="EMBL" id="CP000830">
    <property type="protein sequence ID" value="ABV93766.1"/>
    <property type="molecule type" value="Genomic_DNA"/>
</dbReference>
<dbReference type="STRING" id="398580.Dshi_2027"/>
<keyword evidence="6" id="KW-1185">Reference proteome</keyword>
<proteinExistence type="predicted"/>
<sequence>MTARLEICAAGPGLTVQDAGFLGYIGQGLSRGGAADTRALAEGAALLRQSPDLAAIEMAGSGGTFRVTRDARLALTGAPMQATLDGAPLAWHACHAWPAGAELRIGAVQGGSYGYLHVGGGIDTPVELGSRSTHLTAGLGRALAAGDSLPLGRDPGGPVGQGLQVEDRFCGGEIRIIRSFQSDSFAPEDVTRLSETPFTRDPRGNRMGVRLAHAGDGFFARGGLTVLSEIVVPGDIQVTGEGAPYILGAESQTTGGYPRIATVIPCDLPRAMQAGPGAPIRLALVDRATALAAERAEAKLLQALPKQVRPLLRDPREMSDLLSYQLISGVTAGEEPSP</sequence>
<dbReference type="OrthoDB" id="9768696at2"/>
<dbReference type="Gene3D" id="2.40.100.10">
    <property type="entry name" value="Cyclophilin-like"/>
    <property type="match status" value="1"/>
</dbReference>
<dbReference type="SMART" id="SM00797">
    <property type="entry name" value="AHS2"/>
    <property type="match status" value="1"/>
</dbReference>
<dbReference type="Proteomes" id="UP000006833">
    <property type="component" value="Chromosome"/>
</dbReference>
<dbReference type="AlphaFoldDB" id="A8LPR2"/>
<dbReference type="Pfam" id="PF02626">
    <property type="entry name" value="CT_A_B"/>
    <property type="match status" value="1"/>
</dbReference>
<evidence type="ECO:0000256" key="3">
    <source>
        <dbReference type="ARBA" id="ARBA00022840"/>
    </source>
</evidence>
<dbReference type="KEGG" id="dsh:Dshi_2027"/>
<gene>
    <name evidence="5" type="ordered locus">Dshi_2027</name>
</gene>
<dbReference type="InterPro" id="IPR003778">
    <property type="entry name" value="CT_A_B"/>
</dbReference>
<dbReference type="PANTHER" id="PTHR43309">
    <property type="entry name" value="5-OXOPROLINASE SUBUNIT C"/>
    <property type="match status" value="1"/>
</dbReference>
<evidence type="ECO:0000313" key="6">
    <source>
        <dbReference type="Proteomes" id="UP000006833"/>
    </source>
</evidence>
<dbReference type="eggNOG" id="COG1984">
    <property type="taxonomic scope" value="Bacteria"/>
</dbReference>
<protein>
    <submittedName>
        <fullName evidence="5">Putative allophanate hydrolase subunit 2</fullName>
    </submittedName>
</protein>
<dbReference type="InterPro" id="IPR052708">
    <property type="entry name" value="PxpC"/>
</dbReference>
<organism evidence="5 6">
    <name type="scientific">Dinoroseobacter shibae (strain DSM 16493 / NCIMB 14021 / DFL 12)</name>
    <dbReference type="NCBI Taxonomy" id="398580"/>
    <lineage>
        <taxon>Bacteria</taxon>
        <taxon>Pseudomonadati</taxon>
        <taxon>Pseudomonadota</taxon>
        <taxon>Alphaproteobacteria</taxon>
        <taxon>Rhodobacterales</taxon>
        <taxon>Roseobacteraceae</taxon>
        <taxon>Dinoroseobacter</taxon>
    </lineage>
</organism>
<evidence type="ECO:0000259" key="4">
    <source>
        <dbReference type="SMART" id="SM00797"/>
    </source>
</evidence>
<accession>A8LPR2</accession>
<keyword evidence="3" id="KW-0067">ATP-binding</keyword>
<dbReference type="PANTHER" id="PTHR43309:SF3">
    <property type="entry name" value="5-OXOPROLINASE SUBUNIT C"/>
    <property type="match status" value="1"/>
</dbReference>
<keyword evidence="2 5" id="KW-0378">Hydrolase</keyword>
<keyword evidence="1" id="KW-0547">Nucleotide-binding</keyword>
<evidence type="ECO:0000256" key="2">
    <source>
        <dbReference type="ARBA" id="ARBA00022801"/>
    </source>
</evidence>
<dbReference type="GO" id="GO:0016787">
    <property type="term" value="F:hydrolase activity"/>
    <property type="evidence" value="ECO:0007669"/>
    <property type="project" value="UniProtKB-KW"/>
</dbReference>
<dbReference type="HOGENOM" id="CLU_028967_0_3_5"/>
<dbReference type="InterPro" id="IPR029000">
    <property type="entry name" value="Cyclophilin-like_dom_sf"/>
</dbReference>
<dbReference type="RefSeq" id="WP_012178697.1">
    <property type="nucleotide sequence ID" value="NC_009952.1"/>
</dbReference>
<name>A8LPR2_DINSH</name>
<feature type="domain" description="Carboxyltransferase" evidence="4">
    <location>
        <begin position="26"/>
        <end position="300"/>
    </location>
</feature>